<dbReference type="GO" id="GO:1903457">
    <property type="term" value="P:lactate catabolic process"/>
    <property type="evidence" value="ECO:0007669"/>
    <property type="project" value="TreeGrafter"/>
</dbReference>
<dbReference type="Proteomes" id="UP000568158">
    <property type="component" value="Unassembled WGS sequence"/>
</dbReference>
<dbReference type="EC" id="1.1.2.4" evidence="9"/>
<dbReference type="EMBL" id="JABCYN010000040">
    <property type="protein sequence ID" value="KAF6007939.1"/>
    <property type="molecule type" value="Genomic_DNA"/>
</dbReference>
<evidence type="ECO:0000256" key="8">
    <source>
        <dbReference type="ARBA" id="ARBA00023128"/>
    </source>
</evidence>
<feature type="domain" description="FAD-binding PCMH-type" evidence="13">
    <location>
        <begin position="135"/>
        <end position="312"/>
    </location>
</feature>
<dbReference type="Pfam" id="PF02913">
    <property type="entry name" value="FAD-oxidase_C"/>
    <property type="match status" value="1"/>
</dbReference>
<evidence type="ECO:0000256" key="3">
    <source>
        <dbReference type="ARBA" id="ARBA00008000"/>
    </source>
</evidence>
<evidence type="ECO:0000256" key="11">
    <source>
        <dbReference type="ARBA" id="ARBA00083446"/>
    </source>
</evidence>
<comment type="similarity">
    <text evidence="3">Belongs to the FAD-binding oxidoreductase/transferase type 4 family.</text>
</comment>
<dbReference type="InterPro" id="IPR016166">
    <property type="entry name" value="FAD-bd_PCMH"/>
</dbReference>
<comment type="catalytic activity">
    <reaction evidence="10">
        <text>(R)-lactate + 2 Fe(III)-[cytochrome c] = 2 Fe(II)-[cytochrome c] + pyruvate + 2 H(+)</text>
        <dbReference type="Rhea" id="RHEA:13521"/>
        <dbReference type="Rhea" id="RHEA-COMP:10350"/>
        <dbReference type="Rhea" id="RHEA-COMP:14399"/>
        <dbReference type="ChEBI" id="CHEBI:15361"/>
        <dbReference type="ChEBI" id="CHEBI:15378"/>
        <dbReference type="ChEBI" id="CHEBI:16004"/>
        <dbReference type="ChEBI" id="CHEBI:29033"/>
        <dbReference type="ChEBI" id="CHEBI:29034"/>
        <dbReference type="EC" id="1.1.2.4"/>
    </reaction>
</comment>
<dbReference type="FunFam" id="3.30.465.10:FF:000014">
    <property type="entry name" value="D-lactate dehydrogenase (Cytochrome), putative"/>
    <property type="match status" value="1"/>
</dbReference>
<evidence type="ECO:0000256" key="1">
    <source>
        <dbReference type="ARBA" id="ARBA00001974"/>
    </source>
</evidence>
<keyword evidence="12" id="KW-0472">Membrane</keyword>
<dbReference type="Gene3D" id="3.30.465.10">
    <property type="match status" value="1"/>
</dbReference>
<dbReference type="InterPro" id="IPR016164">
    <property type="entry name" value="FAD-linked_Oxase-like_C"/>
</dbReference>
<comment type="caution">
    <text evidence="14">The sequence shown here is derived from an EMBL/GenBank/DDBJ whole genome shotgun (WGS) entry which is preliminary data.</text>
</comment>
<comment type="subcellular location">
    <subcellularLocation>
        <location evidence="2">Mitochondrion</location>
    </subcellularLocation>
</comment>
<evidence type="ECO:0000313" key="15">
    <source>
        <dbReference type="Proteomes" id="UP000568158"/>
    </source>
</evidence>
<keyword evidence="12" id="KW-1133">Transmembrane helix</keyword>
<evidence type="ECO:0000259" key="13">
    <source>
        <dbReference type="PROSITE" id="PS51387"/>
    </source>
</evidence>
<evidence type="ECO:0000313" key="14">
    <source>
        <dbReference type="EMBL" id="KAF6007939.1"/>
    </source>
</evidence>
<dbReference type="PROSITE" id="PS51387">
    <property type="entry name" value="FAD_PCMH"/>
    <property type="match status" value="1"/>
</dbReference>
<dbReference type="FunFam" id="3.30.70.2740:FF:000001">
    <property type="entry name" value="D-lactate dehydrogenase mitochondrial"/>
    <property type="match status" value="1"/>
</dbReference>
<evidence type="ECO:0000256" key="2">
    <source>
        <dbReference type="ARBA" id="ARBA00004173"/>
    </source>
</evidence>
<dbReference type="AlphaFoldDB" id="A0A8H6BAW9"/>
<keyword evidence="7" id="KW-0560">Oxidoreductase</keyword>
<keyword evidence="8" id="KW-0496">Mitochondrion</keyword>
<dbReference type="GO" id="GO:0071949">
    <property type="term" value="F:FAD binding"/>
    <property type="evidence" value="ECO:0007669"/>
    <property type="project" value="InterPro"/>
</dbReference>
<evidence type="ECO:0000256" key="9">
    <source>
        <dbReference type="ARBA" id="ARBA00038897"/>
    </source>
</evidence>
<dbReference type="InterPro" id="IPR016171">
    <property type="entry name" value="Vanillyl_alc_oxidase_C-sub2"/>
</dbReference>
<dbReference type="InterPro" id="IPR016169">
    <property type="entry name" value="FAD-bd_PCMH_sub2"/>
</dbReference>
<dbReference type="Gene3D" id="1.10.45.10">
    <property type="entry name" value="Vanillyl-alcohol Oxidase, Chain A, domain 4"/>
    <property type="match status" value="1"/>
</dbReference>
<dbReference type="InterPro" id="IPR004113">
    <property type="entry name" value="FAD-bd_oxidored_4_C"/>
</dbReference>
<evidence type="ECO:0000256" key="5">
    <source>
        <dbReference type="ARBA" id="ARBA00022827"/>
    </source>
</evidence>
<protein>
    <recommendedName>
        <fullName evidence="9">D-lactate dehydrogenase (cytochrome)</fullName>
        <ecNumber evidence="9">1.1.2.4</ecNumber>
    </recommendedName>
    <alternativeName>
        <fullName evidence="11">D-lactate ferricytochrome C oxidoreductase</fullName>
    </alternativeName>
</protein>
<dbReference type="InterPro" id="IPR006094">
    <property type="entry name" value="Oxid_FAD_bind_N"/>
</dbReference>
<dbReference type="Gene3D" id="3.30.70.2740">
    <property type="match status" value="1"/>
</dbReference>
<dbReference type="Pfam" id="PF01565">
    <property type="entry name" value="FAD_binding_4"/>
    <property type="match status" value="1"/>
</dbReference>
<dbReference type="PANTHER" id="PTHR11748:SF111">
    <property type="entry name" value="D-LACTATE DEHYDROGENASE, MITOCHONDRIAL-RELATED"/>
    <property type="match status" value="1"/>
</dbReference>
<dbReference type="GO" id="GO:0008720">
    <property type="term" value="F:D-lactate dehydrogenase (NAD+) activity"/>
    <property type="evidence" value="ECO:0007669"/>
    <property type="project" value="TreeGrafter"/>
</dbReference>
<feature type="transmembrane region" description="Helical" evidence="12">
    <location>
        <begin position="47"/>
        <end position="70"/>
    </location>
</feature>
<dbReference type="SUPFAM" id="SSF55103">
    <property type="entry name" value="FAD-linked oxidases, C-terminal domain"/>
    <property type="match status" value="1"/>
</dbReference>
<reference evidence="14 15" key="1">
    <citation type="journal article" date="2020" name="Appl. Microbiol. Biotechnol.">
        <title>Targeted gene deletion in Brettanomyces bruxellensis with an expression-free CRISPR-Cas9 system.</title>
        <authorList>
            <person name="Varela C."/>
            <person name="Bartel C."/>
            <person name="Onetto C."/>
            <person name="Borneman A."/>
        </authorList>
    </citation>
    <scope>NUCLEOTIDE SEQUENCE [LARGE SCALE GENOMIC DNA]</scope>
    <source>
        <strain evidence="14 15">AWRI1613</strain>
    </source>
</reference>
<comment type="cofactor">
    <cofactor evidence="1">
        <name>FAD</name>
        <dbReference type="ChEBI" id="CHEBI:57692"/>
    </cofactor>
</comment>
<keyword evidence="4" id="KW-0285">Flavoprotein</keyword>
<evidence type="ECO:0000256" key="7">
    <source>
        <dbReference type="ARBA" id="ARBA00023002"/>
    </source>
</evidence>
<evidence type="ECO:0000256" key="10">
    <source>
        <dbReference type="ARBA" id="ARBA00051436"/>
    </source>
</evidence>
<accession>A0A8H6BAW9</accession>
<keyword evidence="12" id="KW-0812">Transmembrane</keyword>
<keyword evidence="6" id="KW-0809">Transit peptide</keyword>
<organism evidence="14 15">
    <name type="scientific">Dekkera bruxellensis</name>
    <name type="common">Brettanomyces custersii</name>
    <dbReference type="NCBI Taxonomy" id="5007"/>
    <lineage>
        <taxon>Eukaryota</taxon>
        <taxon>Fungi</taxon>
        <taxon>Dikarya</taxon>
        <taxon>Ascomycota</taxon>
        <taxon>Saccharomycotina</taxon>
        <taxon>Pichiomycetes</taxon>
        <taxon>Pichiales</taxon>
        <taxon>Pichiaceae</taxon>
        <taxon>Brettanomyces</taxon>
    </lineage>
</organism>
<dbReference type="GO" id="GO:0005739">
    <property type="term" value="C:mitochondrion"/>
    <property type="evidence" value="ECO:0007669"/>
    <property type="project" value="UniProtKB-SubCell"/>
</dbReference>
<dbReference type="FunFam" id="1.10.45.10:FF:000001">
    <property type="entry name" value="D-lactate dehydrogenase mitochondrial"/>
    <property type="match status" value="1"/>
</dbReference>
<evidence type="ECO:0000256" key="12">
    <source>
        <dbReference type="SAM" id="Phobius"/>
    </source>
</evidence>
<dbReference type="SUPFAM" id="SSF56176">
    <property type="entry name" value="FAD-binding/transporter-associated domain-like"/>
    <property type="match status" value="1"/>
</dbReference>
<evidence type="ECO:0000256" key="4">
    <source>
        <dbReference type="ARBA" id="ARBA00022630"/>
    </source>
</evidence>
<gene>
    <name evidence="14" type="ORF">HII12_004351</name>
</gene>
<dbReference type="GO" id="GO:0004458">
    <property type="term" value="F:D-lactate dehydrogenase (cytochrome) activity"/>
    <property type="evidence" value="ECO:0007669"/>
    <property type="project" value="UniProtKB-EC"/>
</dbReference>
<dbReference type="InterPro" id="IPR036318">
    <property type="entry name" value="FAD-bd_PCMH-like_sf"/>
</dbReference>
<name>A0A8H6BAW9_DEKBR</name>
<evidence type="ECO:0000256" key="6">
    <source>
        <dbReference type="ARBA" id="ARBA00022946"/>
    </source>
</evidence>
<sequence>MFTSRLFAKPALRCTARAGRSIRVSRLASTTTKSAGSARGSTSKAQVLKLTGLFFFGAAFGATFIAFRIAKDPPTFLFSSHSTTKTRELTPPKYGKAEPAIEELKKLLRPDQVSVSKNSLDSHSDTYFQTEHPAPGERPIAVVYPETTEQVSAIMKVCHKHRVPVVPFTGGTSLEGHFTPTRHGISMDLSRMNKILALHKDDLDVVVQPAVGWEDLGEYLADYNLLFGPDPGPGACIGGMVGTSCSGTNAARYGTMKENVVSLTVVLADGTVIKTKKRPRKSSAGYNLNGLFIGSEGTLGIVTEATLKLNVKPKFQDVAVISFPTIGDASTSVSQFVQSGLQLDAMELLDGNMLKFVNESGEVSMKYNESPTLMLKIGGNSKPGLDDTIKAVRKICSNNHNTDFKFAESDEEKFELWNARKTALWSTISYGQEHIDKDVQLWTTDVAVPISRLAKSLEDTKKDLAESKLTASIVGHVGDGNYHCFILFKKQDRAKAAAAVERMVTRAIQADGTVTGEHGVGIGKRDYLLQEAGPDTVAVMRRIKMALDPYRILNPDKVFPIDPTEGGLAKRK</sequence>
<keyword evidence="5" id="KW-0274">FAD</keyword>
<proteinExistence type="inferred from homology"/>
<dbReference type="PANTHER" id="PTHR11748">
    <property type="entry name" value="D-LACTATE DEHYDROGENASE"/>
    <property type="match status" value="1"/>
</dbReference>